<sequence length="658" mass="72385">MPVTGFVPVPIPRSSSSLFSPPNCYGFSGLSTPPPSQPSTSPFHLPLDFSLQNEPSDHTASPPHMTLKLPPQPKARRATACHRHPSQPVVGLCAHCLRERLSLLDPSGCTDTSSSNLISRASITVSAAKACDRANASSSSTTVPDLRRCKTFSGNQCESIGFLYEPRRRSCEVRGPNTLSALFNLDDESNSKCEIESKNLGLLRGTCPVLKINEEEEQEDDDDCDEIRASKDVNVILPNANAGITGQNVDAFEEMKTIKEYIDLEFKSYNKPIRRDFKEIRASVFSRKLRKWRGKHSSRRPGGEDGGDTGGSLEDNQLERLRGRGLRDTQSEVGEYVLGRRPCDIDPRFSVDLGRESVDDGRISVDLLGRRSCDTDSRFSIDLGMASVDGGRTFVHEARCSFNPSRTSWDGYFTRTMVRGTTPMVSVIENAMASVYGFDNRALVEEKPNVLNGDGGQFGGSGYVDSVYLQMQGNSFDRVNSKTNMVVTIDEETNAAPNDMVSPPSIKISQGTKLLTPEGIPREDDASESFESASKDVASGSSNGKEFKKGRQWSKMWAIWGLLLRQKKGKCVEENKFNGGNAGYLCANSAENIAIEVNGKLRSDGKGTETKYLGRKKDKVVPERNRSASYSPSNLDNGLLRFYLTPLKSYRRSKAGKK</sequence>
<protein>
    <submittedName>
        <fullName evidence="2">Uncharacterized protein</fullName>
    </submittedName>
</protein>
<dbReference type="AlphaFoldDB" id="A0AAD3SIK8"/>
<feature type="compositionally biased region" description="Polar residues" evidence="1">
    <location>
        <begin position="627"/>
        <end position="636"/>
    </location>
</feature>
<organism evidence="2 3">
    <name type="scientific">Nepenthes gracilis</name>
    <name type="common">Slender pitcher plant</name>
    <dbReference type="NCBI Taxonomy" id="150966"/>
    <lineage>
        <taxon>Eukaryota</taxon>
        <taxon>Viridiplantae</taxon>
        <taxon>Streptophyta</taxon>
        <taxon>Embryophyta</taxon>
        <taxon>Tracheophyta</taxon>
        <taxon>Spermatophyta</taxon>
        <taxon>Magnoliopsida</taxon>
        <taxon>eudicotyledons</taxon>
        <taxon>Gunneridae</taxon>
        <taxon>Pentapetalae</taxon>
        <taxon>Caryophyllales</taxon>
        <taxon>Nepenthaceae</taxon>
        <taxon>Nepenthes</taxon>
    </lineage>
</organism>
<evidence type="ECO:0000313" key="3">
    <source>
        <dbReference type="Proteomes" id="UP001279734"/>
    </source>
</evidence>
<reference evidence="2" key="1">
    <citation type="submission" date="2023-05" db="EMBL/GenBank/DDBJ databases">
        <title>Nepenthes gracilis genome sequencing.</title>
        <authorList>
            <person name="Fukushima K."/>
        </authorList>
    </citation>
    <scope>NUCLEOTIDE SEQUENCE</scope>
    <source>
        <strain evidence="2">SING2019-196</strain>
    </source>
</reference>
<dbReference type="Pfam" id="PF05340">
    <property type="entry name" value="DUF740"/>
    <property type="match status" value="3"/>
</dbReference>
<dbReference type="GO" id="GO:0005886">
    <property type="term" value="C:plasma membrane"/>
    <property type="evidence" value="ECO:0007669"/>
    <property type="project" value="TreeGrafter"/>
</dbReference>
<gene>
    <name evidence="2" type="ORF">Nepgr_014086</name>
</gene>
<evidence type="ECO:0000256" key="1">
    <source>
        <dbReference type="SAM" id="MobiDB-lite"/>
    </source>
</evidence>
<dbReference type="PANTHER" id="PTHR31659">
    <property type="entry name" value="PROTEIN: UPF0503-LIKE PROTEIN, PUTATIVE (DUF740)-RELATED"/>
    <property type="match status" value="1"/>
</dbReference>
<dbReference type="Proteomes" id="UP001279734">
    <property type="component" value="Unassembled WGS sequence"/>
</dbReference>
<dbReference type="PANTHER" id="PTHR31659:SF9">
    <property type="entry name" value="PROTEIN: UPF0503-LIKE PROTEIN, PUTATIVE (DUF740)-RELATED"/>
    <property type="match status" value="1"/>
</dbReference>
<keyword evidence="3" id="KW-1185">Reference proteome</keyword>
<accession>A0AAD3SIK8</accession>
<dbReference type="EMBL" id="BSYO01000011">
    <property type="protein sequence ID" value="GMH12245.1"/>
    <property type="molecule type" value="Genomic_DNA"/>
</dbReference>
<dbReference type="InterPro" id="IPR008004">
    <property type="entry name" value="OCTOPUS-like"/>
</dbReference>
<proteinExistence type="predicted"/>
<name>A0AAD3SIK8_NEPGR</name>
<comment type="caution">
    <text evidence="2">The sequence shown here is derived from an EMBL/GenBank/DDBJ whole genome shotgun (WGS) entry which is preliminary data.</text>
</comment>
<feature type="region of interest" description="Disordered" evidence="1">
    <location>
        <begin position="606"/>
        <end position="637"/>
    </location>
</feature>
<feature type="region of interest" description="Disordered" evidence="1">
    <location>
        <begin position="293"/>
        <end position="315"/>
    </location>
</feature>
<feature type="region of interest" description="Disordered" evidence="1">
    <location>
        <begin position="516"/>
        <end position="547"/>
    </location>
</feature>
<evidence type="ECO:0000313" key="2">
    <source>
        <dbReference type="EMBL" id="GMH12245.1"/>
    </source>
</evidence>
<feature type="region of interest" description="Disordered" evidence="1">
    <location>
        <begin position="29"/>
        <end position="76"/>
    </location>
</feature>